<protein>
    <submittedName>
        <fullName evidence="6">Sugar ABC transporter substrate-binding protein</fullName>
    </submittedName>
</protein>
<comment type="similarity">
    <text evidence="1">Belongs to the bacterial solute-binding protein 1 family.</text>
</comment>
<organism evidence="6 7">
    <name type="scientific">Cohnella rhizosphaerae</name>
    <dbReference type="NCBI Taxonomy" id="1457232"/>
    <lineage>
        <taxon>Bacteria</taxon>
        <taxon>Bacillati</taxon>
        <taxon>Bacillota</taxon>
        <taxon>Bacilli</taxon>
        <taxon>Bacillales</taxon>
        <taxon>Paenibacillaceae</taxon>
        <taxon>Cohnella</taxon>
    </lineage>
</organism>
<dbReference type="Gene3D" id="3.40.190.10">
    <property type="entry name" value="Periplasmic binding protein-like II"/>
    <property type="match status" value="2"/>
</dbReference>
<dbReference type="GO" id="GO:0015768">
    <property type="term" value="P:maltose transport"/>
    <property type="evidence" value="ECO:0007669"/>
    <property type="project" value="TreeGrafter"/>
</dbReference>
<evidence type="ECO:0000256" key="4">
    <source>
        <dbReference type="SAM" id="MobiDB-lite"/>
    </source>
</evidence>
<dbReference type="GO" id="GO:1901982">
    <property type="term" value="F:maltose binding"/>
    <property type="evidence" value="ECO:0007669"/>
    <property type="project" value="TreeGrafter"/>
</dbReference>
<evidence type="ECO:0000256" key="3">
    <source>
        <dbReference type="ARBA" id="ARBA00022729"/>
    </source>
</evidence>
<proteinExistence type="inferred from homology"/>
<feature type="chain" id="PRO_5040895043" evidence="5">
    <location>
        <begin position="24"/>
        <end position="454"/>
    </location>
</feature>
<feature type="signal peptide" evidence="5">
    <location>
        <begin position="1"/>
        <end position="23"/>
    </location>
</feature>
<name>A0A9X4L4T2_9BACL</name>
<dbReference type="Pfam" id="PF01547">
    <property type="entry name" value="SBP_bac_1"/>
    <property type="match status" value="1"/>
</dbReference>
<dbReference type="Proteomes" id="UP001153404">
    <property type="component" value="Unassembled WGS sequence"/>
</dbReference>
<evidence type="ECO:0000256" key="2">
    <source>
        <dbReference type="ARBA" id="ARBA00022448"/>
    </source>
</evidence>
<evidence type="ECO:0000256" key="1">
    <source>
        <dbReference type="ARBA" id="ARBA00008520"/>
    </source>
</evidence>
<keyword evidence="3 5" id="KW-0732">Signal</keyword>
<feature type="region of interest" description="Disordered" evidence="4">
    <location>
        <begin position="30"/>
        <end position="60"/>
    </location>
</feature>
<dbReference type="SUPFAM" id="SSF53850">
    <property type="entry name" value="Periplasmic binding protein-like II"/>
    <property type="match status" value="1"/>
</dbReference>
<keyword evidence="2" id="KW-0813">Transport</keyword>
<dbReference type="CDD" id="cd13585">
    <property type="entry name" value="PBP2_TMBP_like"/>
    <property type="match status" value="1"/>
</dbReference>
<accession>A0A9X4L4T2</accession>
<dbReference type="PANTHER" id="PTHR30061">
    <property type="entry name" value="MALTOSE-BINDING PERIPLASMIC PROTEIN"/>
    <property type="match status" value="1"/>
</dbReference>
<dbReference type="GO" id="GO:0055052">
    <property type="term" value="C:ATP-binding cassette (ABC) transporter complex, substrate-binding subunit-containing"/>
    <property type="evidence" value="ECO:0007669"/>
    <property type="project" value="TreeGrafter"/>
</dbReference>
<dbReference type="RefSeq" id="WP_277538272.1">
    <property type="nucleotide sequence ID" value="NZ_JAPDIA010000009.1"/>
</dbReference>
<dbReference type="EMBL" id="JAPDIA010000009">
    <property type="protein sequence ID" value="MDG0813819.1"/>
    <property type="molecule type" value="Genomic_DNA"/>
</dbReference>
<sequence length="454" mass="49370">MPNQHSWPKWAAPILLSAALLTACGVTPSAKSDASQTAGSSASAGGSQAEMDWSKLGDGSQKGKKITVLMVDTDGRVAQMAKKFTEETGIEVNFMGVDYNSLFGKITTASLSSSSDIDVIEMDTIWGGQFYEGKIAADLTNVMPKEILSNYTQSSVDSVIYNGHVLAIPYYSSSKHLYWNKKLLADAGYDAPPKTWDEFREMSKKLTKGGVYGSAWSWKQAESLNIDFDTIVAAFGGKLLDDQGKLHVNSEEAVQALTYMTDLIHVDKTVDPSSLQWTEDDVKNAFAAGKIAMMINWEGMYPDLNNAEMSQVVGQTDVGLIPGQGDIKSTAVSGSEGIGIMQSSKNKQAALEFVKWIGEKGFQLDNFKEMGIYPSLKSLYEDPDMIAADSTQTLGKIVEQFQYGSNRPNAPGYVEWADIQSNEIYSALVKNKTPQQALDDAAAKIDQAIQRAAK</sequence>
<evidence type="ECO:0000313" key="6">
    <source>
        <dbReference type="EMBL" id="MDG0813819.1"/>
    </source>
</evidence>
<evidence type="ECO:0000313" key="7">
    <source>
        <dbReference type="Proteomes" id="UP001153404"/>
    </source>
</evidence>
<dbReference type="GO" id="GO:0042956">
    <property type="term" value="P:maltodextrin transmembrane transport"/>
    <property type="evidence" value="ECO:0007669"/>
    <property type="project" value="TreeGrafter"/>
</dbReference>
<dbReference type="PANTHER" id="PTHR30061:SF50">
    <property type="entry name" value="MALTOSE_MALTODEXTRIN-BINDING PERIPLASMIC PROTEIN"/>
    <property type="match status" value="1"/>
</dbReference>
<reference evidence="6" key="1">
    <citation type="submission" date="2022-10" db="EMBL/GenBank/DDBJ databases">
        <title>Comparative genomic analysis of Cohnella hashimotonis sp. nov., isolated from the International Space Station.</title>
        <authorList>
            <person name="Simpson A."/>
            <person name="Venkateswaran K."/>
        </authorList>
    </citation>
    <scope>NUCLEOTIDE SEQUENCE</scope>
    <source>
        <strain evidence="6">DSM 28161</strain>
    </source>
</reference>
<evidence type="ECO:0000256" key="5">
    <source>
        <dbReference type="SAM" id="SignalP"/>
    </source>
</evidence>
<gene>
    <name evidence="6" type="ORF">OMP40_34480</name>
</gene>
<dbReference type="AlphaFoldDB" id="A0A9X4L4T2"/>
<feature type="compositionally biased region" description="Low complexity" evidence="4">
    <location>
        <begin position="34"/>
        <end position="49"/>
    </location>
</feature>
<comment type="caution">
    <text evidence="6">The sequence shown here is derived from an EMBL/GenBank/DDBJ whole genome shotgun (WGS) entry which is preliminary data.</text>
</comment>
<dbReference type="InterPro" id="IPR006059">
    <property type="entry name" value="SBP"/>
</dbReference>
<keyword evidence="7" id="KW-1185">Reference proteome</keyword>